<evidence type="ECO:0000256" key="4">
    <source>
        <dbReference type="ARBA" id="ARBA00009524"/>
    </source>
</evidence>
<comment type="function">
    <text evidence="14 19">Bifunctional enzyme that catalyzes the epimerization of the S- and R-forms of NAD(P)HX and the dehydration of the S-form of NAD(P)HX at the expense of ADP, which is converted to AMP. This allows the repair of both epimers of NAD(P)HX, a damaged form of NAD(P)H that is a result of enzymatic or heat-dependent hydration.</text>
</comment>
<evidence type="ECO:0000256" key="3">
    <source>
        <dbReference type="ARBA" id="ARBA00006001"/>
    </source>
</evidence>
<dbReference type="STRING" id="1817768.A3A87_01160"/>
<feature type="binding site" evidence="18">
    <location>
        <position position="125"/>
    </location>
    <ligand>
        <name>K(+)</name>
        <dbReference type="ChEBI" id="CHEBI:29103"/>
    </ligand>
</feature>
<keyword evidence="10 17" id="KW-0520">NAD</keyword>
<feature type="binding site" evidence="17">
    <location>
        <begin position="404"/>
        <end position="408"/>
    </location>
    <ligand>
        <name>AMP</name>
        <dbReference type="ChEBI" id="CHEBI:456215"/>
    </ligand>
</feature>
<comment type="cofactor">
    <cofactor evidence="17">
        <name>Mg(2+)</name>
        <dbReference type="ChEBI" id="CHEBI:18420"/>
    </cofactor>
</comment>
<evidence type="ECO:0000256" key="19">
    <source>
        <dbReference type="PIRNR" id="PIRNR017184"/>
    </source>
</evidence>
<keyword evidence="7 17" id="KW-0067">ATP-binding</keyword>
<dbReference type="PROSITE" id="PS01050">
    <property type="entry name" value="YJEF_C_2"/>
    <property type="match status" value="1"/>
</dbReference>
<comment type="similarity">
    <text evidence="17">Belongs to the NnrD/CARKD family.</text>
</comment>
<dbReference type="Gene3D" id="3.40.50.10260">
    <property type="entry name" value="YjeF N-terminal domain"/>
    <property type="match status" value="1"/>
</dbReference>
<comment type="catalytic activity">
    <reaction evidence="2 18 19">
        <text>(6R)-NADPHX = (6S)-NADPHX</text>
        <dbReference type="Rhea" id="RHEA:32227"/>
        <dbReference type="ChEBI" id="CHEBI:64076"/>
        <dbReference type="ChEBI" id="CHEBI:64077"/>
        <dbReference type="EC" id="5.1.99.6"/>
    </reaction>
</comment>
<dbReference type="GO" id="GO:0052856">
    <property type="term" value="F:NAD(P)HX epimerase activity"/>
    <property type="evidence" value="ECO:0007669"/>
    <property type="project" value="UniProtKB-UniRule"/>
</dbReference>
<evidence type="ECO:0000256" key="6">
    <source>
        <dbReference type="ARBA" id="ARBA00022741"/>
    </source>
</evidence>
<feature type="binding site" evidence="17">
    <location>
        <position position="435"/>
    </location>
    <ligand>
        <name>(6S)-NADPHX</name>
        <dbReference type="ChEBI" id="CHEBI:64076"/>
    </ligand>
</feature>
<feature type="binding site" evidence="18">
    <location>
        <begin position="129"/>
        <end position="135"/>
    </location>
    <ligand>
        <name>(6S)-NADPHX</name>
        <dbReference type="ChEBI" id="CHEBI:64076"/>
    </ligand>
</feature>
<comment type="similarity">
    <text evidence="3 19">In the N-terminal section; belongs to the NnrE/AIBP family.</text>
</comment>
<keyword evidence="12 17" id="KW-0456">Lyase</keyword>
<dbReference type="EC" id="4.2.1.136" evidence="19"/>
<comment type="function">
    <text evidence="17">Catalyzes the dehydration of the S-form of NAD(P)HX at the expense of ADP, which is converted to AMP. Together with NAD(P)HX epimerase, which catalyzes the epimerization of the S- and R-forms, the enzyme allows the repair of both epimers of NAD(P)HX, a damaged form of NAD(P)H that is a result of enzymatic or heat-dependent hydration.</text>
</comment>
<organism evidence="22 23">
    <name type="scientific">Candidatus Muproteobacteria bacterium RIFCSPLOWO2_01_FULL_60_18</name>
    <dbReference type="NCBI Taxonomy" id="1817768"/>
    <lineage>
        <taxon>Bacteria</taxon>
        <taxon>Pseudomonadati</taxon>
        <taxon>Pseudomonadota</taxon>
        <taxon>Candidatus Muproteobacteria</taxon>
    </lineage>
</organism>
<evidence type="ECO:0000256" key="13">
    <source>
        <dbReference type="ARBA" id="ARBA00023268"/>
    </source>
</evidence>
<dbReference type="InterPro" id="IPR029056">
    <property type="entry name" value="Ribokinase-like"/>
</dbReference>
<evidence type="ECO:0000256" key="9">
    <source>
        <dbReference type="ARBA" id="ARBA00022958"/>
    </source>
</evidence>
<evidence type="ECO:0000313" key="22">
    <source>
        <dbReference type="EMBL" id="OGI50766.1"/>
    </source>
</evidence>
<dbReference type="EC" id="5.1.99.6" evidence="19"/>
<dbReference type="GO" id="GO:0005524">
    <property type="term" value="F:ATP binding"/>
    <property type="evidence" value="ECO:0007669"/>
    <property type="project" value="UniProtKB-UniRule"/>
</dbReference>
<dbReference type="AlphaFoldDB" id="A0A1F6U072"/>
<dbReference type="CDD" id="cd01171">
    <property type="entry name" value="YXKO-related"/>
    <property type="match status" value="1"/>
</dbReference>
<evidence type="ECO:0000256" key="2">
    <source>
        <dbReference type="ARBA" id="ARBA00000909"/>
    </source>
</evidence>
<dbReference type="PROSITE" id="PS51385">
    <property type="entry name" value="YJEF_N"/>
    <property type="match status" value="1"/>
</dbReference>
<reference evidence="22 23" key="1">
    <citation type="journal article" date="2016" name="Nat. Commun.">
        <title>Thousands of microbial genomes shed light on interconnected biogeochemical processes in an aquifer system.</title>
        <authorList>
            <person name="Anantharaman K."/>
            <person name="Brown C.T."/>
            <person name="Hug L.A."/>
            <person name="Sharon I."/>
            <person name="Castelle C.J."/>
            <person name="Probst A.J."/>
            <person name="Thomas B.C."/>
            <person name="Singh A."/>
            <person name="Wilkins M.J."/>
            <person name="Karaoz U."/>
            <person name="Brodie E.L."/>
            <person name="Williams K.H."/>
            <person name="Hubbard S.S."/>
            <person name="Banfield J.F."/>
        </authorList>
    </citation>
    <scope>NUCLEOTIDE SEQUENCE [LARGE SCALE GENOMIC DNA]</scope>
</reference>
<dbReference type="NCBIfam" id="TIGR00197">
    <property type="entry name" value="yjeF_nterm"/>
    <property type="match status" value="1"/>
</dbReference>
<evidence type="ECO:0000256" key="18">
    <source>
        <dbReference type="HAMAP-Rule" id="MF_01966"/>
    </source>
</evidence>
<comment type="similarity">
    <text evidence="18">Belongs to the NnrE/AIBP family.</text>
</comment>
<dbReference type="InterPro" id="IPR004443">
    <property type="entry name" value="YjeF_N_dom"/>
</dbReference>
<feature type="binding site" evidence="18">
    <location>
        <position position="62"/>
    </location>
    <ligand>
        <name>K(+)</name>
        <dbReference type="ChEBI" id="CHEBI:29103"/>
    </ligand>
</feature>
<keyword evidence="11 18" id="KW-0413">Isomerase</keyword>
<feature type="binding site" evidence="17">
    <location>
        <position position="367"/>
    </location>
    <ligand>
        <name>(6S)-NADPHX</name>
        <dbReference type="ChEBI" id="CHEBI:64076"/>
    </ligand>
</feature>
<keyword evidence="13" id="KW-0511">Multifunctional enzyme</keyword>
<comment type="catalytic activity">
    <reaction evidence="1 18 19">
        <text>(6R)-NADHX = (6S)-NADHX</text>
        <dbReference type="Rhea" id="RHEA:32215"/>
        <dbReference type="ChEBI" id="CHEBI:64074"/>
        <dbReference type="ChEBI" id="CHEBI:64075"/>
        <dbReference type="EC" id="5.1.99.6"/>
    </reaction>
</comment>
<feature type="binding site" evidence="17">
    <location>
        <position position="321"/>
    </location>
    <ligand>
        <name>(6S)-NADPHX</name>
        <dbReference type="ChEBI" id="CHEBI:64076"/>
    </ligand>
</feature>
<dbReference type="NCBIfam" id="TIGR00196">
    <property type="entry name" value="yjeF_cterm"/>
    <property type="match status" value="1"/>
</dbReference>
<dbReference type="HAMAP" id="MF_01965">
    <property type="entry name" value="NADHX_dehydratase"/>
    <property type="match status" value="1"/>
</dbReference>
<feature type="binding site" evidence="18">
    <location>
        <position position="158"/>
    </location>
    <ligand>
        <name>(6S)-NADPHX</name>
        <dbReference type="ChEBI" id="CHEBI:64076"/>
    </ligand>
</feature>
<dbReference type="Gene3D" id="3.40.1190.20">
    <property type="match status" value="1"/>
</dbReference>
<dbReference type="InterPro" id="IPR036652">
    <property type="entry name" value="YjeF_N_dom_sf"/>
</dbReference>
<dbReference type="SUPFAM" id="SSF53613">
    <property type="entry name" value="Ribokinase-like"/>
    <property type="match status" value="1"/>
</dbReference>
<feature type="domain" description="YjeF C-terminal" evidence="20">
    <location>
        <begin position="225"/>
        <end position="493"/>
    </location>
</feature>
<dbReference type="GO" id="GO:0052855">
    <property type="term" value="F:ADP-dependent NAD(P)H-hydrate dehydratase activity"/>
    <property type="evidence" value="ECO:0007669"/>
    <property type="project" value="UniProtKB-UniRule"/>
</dbReference>
<keyword evidence="5 18" id="KW-0479">Metal-binding</keyword>
<evidence type="ECO:0000256" key="7">
    <source>
        <dbReference type="ARBA" id="ARBA00022840"/>
    </source>
</evidence>
<dbReference type="Pfam" id="PF03853">
    <property type="entry name" value="YjeF_N"/>
    <property type="match status" value="1"/>
</dbReference>
<evidence type="ECO:0000256" key="16">
    <source>
        <dbReference type="ARBA" id="ARBA00049209"/>
    </source>
</evidence>
<comment type="function">
    <text evidence="18">Catalyzes the epimerization of the S- and R-forms of NAD(P)HX, a damaged form of NAD(P)H that is a result of enzymatic or heat-dependent hydration. This is a prerequisite for the S-specific NAD(P)H-hydrate dehydratase to allow the repair of both epimers of NAD(P)HX.</text>
</comment>
<evidence type="ECO:0000256" key="8">
    <source>
        <dbReference type="ARBA" id="ARBA00022857"/>
    </source>
</evidence>
<proteinExistence type="inferred from homology"/>
<evidence type="ECO:0000256" key="10">
    <source>
        <dbReference type="ARBA" id="ARBA00023027"/>
    </source>
</evidence>
<feature type="binding site" evidence="18">
    <location>
        <begin position="61"/>
        <end position="65"/>
    </location>
    <ligand>
        <name>(6S)-NADPHX</name>
        <dbReference type="ChEBI" id="CHEBI:64076"/>
    </ligand>
</feature>
<name>A0A1F6U072_9PROT</name>
<comment type="subunit">
    <text evidence="17">Homotetramer.</text>
</comment>
<evidence type="ECO:0000256" key="5">
    <source>
        <dbReference type="ARBA" id="ARBA00022723"/>
    </source>
</evidence>
<dbReference type="InterPro" id="IPR017953">
    <property type="entry name" value="Carbohydrate_kinase_pred_CS"/>
</dbReference>
<evidence type="ECO:0000256" key="15">
    <source>
        <dbReference type="ARBA" id="ARBA00048238"/>
    </source>
</evidence>
<dbReference type="PROSITE" id="PS51383">
    <property type="entry name" value="YJEF_C_3"/>
    <property type="match status" value="1"/>
</dbReference>
<dbReference type="Pfam" id="PF01256">
    <property type="entry name" value="Carb_kinase"/>
    <property type="match status" value="1"/>
</dbReference>
<dbReference type="EMBL" id="MFTC01000061">
    <property type="protein sequence ID" value="OGI50766.1"/>
    <property type="molecule type" value="Genomic_DNA"/>
</dbReference>
<dbReference type="PANTHER" id="PTHR12592">
    <property type="entry name" value="ATP-DEPENDENT (S)-NAD(P)H-HYDRATE DEHYDRATASE FAMILY MEMBER"/>
    <property type="match status" value="1"/>
</dbReference>
<feature type="domain" description="YjeF N-terminal" evidence="21">
    <location>
        <begin position="13"/>
        <end position="215"/>
    </location>
</feature>
<comment type="caution">
    <text evidence="22">The sequence shown here is derived from an EMBL/GenBank/DDBJ whole genome shotgun (WGS) entry which is preliminary data.</text>
</comment>
<dbReference type="Proteomes" id="UP000179037">
    <property type="component" value="Unassembled WGS sequence"/>
</dbReference>
<evidence type="ECO:0000256" key="1">
    <source>
        <dbReference type="ARBA" id="ARBA00000013"/>
    </source>
</evidence>
<comment type="cofactor">
    <cofactor evidence="18 19">
        <name>K(+)</name>
        <dbReference type="ChEBI" id="CHEBI:29103"/>
    </cofactor>
    <text evidence="18 19">Binds 1 potassium ion per subunit.</text>
</comment>
<dbReference type="HAMAP" id="MF_01966">
    <property type="entry name" value="NADHX_epimerase"/>
    <property type="match status" value="1"/>
</dbReference>
<dbReference type="SUPFAM" id="SSF64153">
    <property type="entry name" value="YjeF N-terminal domain-like"/>
    <property type="match status" value="1"/>
</dbReference>
<dbReference type="PANTHER" id="PTHR12592:SF0">
    <property type="entry name" value="ATP-DEPENDENT (S)-NAD(P)H-HYDRATE DEHYDRATASE"/>
    <property type="match status" value="1"/>
</dbReference>
<comment type="catalytic activity">
    <reaction evidence="15 17 19">
        <text>(6S)-NADHX + ADP = AMP + phosphate + NADH + H(+)</text>
        <dbReference type="Rhea" id="RHEA:32223"/>
        <dbReference type="ChEBI" id="CHEBI:15378"/>
        <dbReference type="ChEBI" id="CHEBI:43474"/>
        <dbReference type="ChEBI" id="CHEBI:57945"/>
        <dbReference type="ChEBI" id="CHEBI:64074"/>
        <dbReference type="ChEBI" id="CHEBI:456215"/>
        <dbReference type="ChEBI" id="CHEBI:456216"/>
        <dbReference type="EC" id="4.2.1.136"/>
    </reaction>
</comment>
<evidence type="ECO:0000256" key="12">
    <source>
        <dbReference type="ARBA" id="ARBA00023239"/>
    </source>
</evidence>
<dbReference type="GO" id="GO:0046496">
    <property type="term" value="P:nicotinamide nucleotide metabolic process"/>
    <property type="evidence" value="ECO:0007669"/>
    <property type="project" value="UniProtKB-UniRule"/>
</dbReference>
<keyword evidence="8 17" id="KW-0521">NADP</keyword>
<feature type="binding site" evidence="17">
    <location>
        <position position="260"/>
    </location>
    <ligand>
        <name>(6S)-NADPHX</name>
        <dbReference type="ChEBI" id="CHEBI:64076"/>
    </ligand>
</feature>
<feature type="binding site" evidence="18">
    <location>
        <position position="161"/>
    </location>
    <ligand>
        <name>K(+)</name>
        <dbReference type="ChEBI" id="CHEBI:29103"/>
    </ligand>
</feature>
<protein>
    <recommendedName>
        <fullName evidence="19">Bifunctional NAD(P)H-hydrate repair enzyme</fullName>
    </recommendedName>
    <alternativeName>
        <fullName evidence="19">Nicotinamide nucleotide repair protein</fullName>
    </alternativeName>
    <domain>
        <recommendedName>
            <fullName evidence="19">ADP-dependent (S)-NAD(P)H-hydrate dehydratase</fullName>
            <ecNumber evidence="19">4.2.1.136</ecNumber>
        </recommendedName>
        <alternativeName>
            <fullName evidence="19">ADP-dependent NAD(P)HX dehydratase</fullName>
        </alternativeName>
    </domain>
    <domain>
        <recommendedName>
            <fullName evidence="19">NAD(P)H-hydrate epimerase</fullName>
            <ecNumber evidence="19">5.1.99.6</ecNumber>
        </recommendedName>
    </domain>
</protein>
<keyword evidence="9 18" id="KW-0630">Potassium</keyword>
<dbReference type="GO" id="GO:0110051">
    <property type="term" value="P:metabolite repair"/>
    <property type="evidence" value="ECO:0007669"/>
    <property type="project" value="TreeGrafter"/>
</dbReference>
<evidence type="ECO:0000259" key="21">
    <source>
        <dbReference type="PROSITE" id="PS51385"/>
    </source>
</evidence>
<dbReference type="InterPro" id="IPR030677">
    <property type="entry name" value="Nnr"/>
</dbReference>
<comment type="similarity">
    <text evidence="4 19">In the C-terminal section; belongs to the NnrD/CARKD family.</text>
</comment>
<keyword evidence="6 17" id="KW-0547">Nucleotide-binding</keyword>
<evidence type="ECO:0000259" key="20">
    <source>
        <dbReference type="PROSITE" id="PS51383"/>
    </source>
</evidence>
<accession>A0A1F6U072</accession>
<sequence>MKLPEALYTAAQVRELDRVVIEERKIPGAKLMQRAGEAAFDLLRTRWPRARRIVVVCGPGNNGGDGYVAARLACEAGLAVLALSLGAAEKMQGDAGTARKQCKSAGVSIKNFQADLLAGHDVIVDALLGIGLERVVDGEWRAAIEAINQSRIPVLAVDVPSGLHADTGRVSGAAVRANATMTFIGLKAGLFTGAGREHGGEIFFNDLDVPPDIYAKVPALVQRLTETSLHGLIPGRRRDMHKGDAGHVLVIGGDRGMPGAARLAGEAAYRAGAGLVMLATHPEHAAHISAARPELIVHGVASAEELRPLLARADVIAVGPGLGRGEWGDALFGAALDTKLPMVVDADALNTLAADPLMHMDWILTPHPGEAARMLGMTKEEIQADRFAAAHELVASFGGVCVLKGAGTLVASLYDGVVSVCDRGNPGMASGGMGDVLTGVIAGLRAQGLISPVAARLGVWLHAAAGDDAAGSGEIGILASDLLPHIRNRLNRLVGHADR</sequence>
<dbReference type="InterPro" id="IPR000631">
    <property type="entry name" value="CARKD"/>
</dbReference>
<evidence type="ECO:0000256" key="17">
    <source>
        <dbReference type="HAMAP-Rule" id="MF_01965"/>
    </source>
</evidence>
<evidence type="ECO:0000313" key="23">
    <source>
        <dbReference type="Proteomes" id="UP000179037"/>
    </source>
</evidence>
<dbReference type="PIRSF" id="PIRSF017184">
    <property type="entry name" value="Nnr"/>
    <property type="match status" value="1"/>
</dbReference>
<dbReference type="GO" id="GO:0046872">
    <property type="term" value="F:metal ion binding"/>
    <property type="evidence" value="ECO:0007669"/>
    <property type="project" value="UniProtKB-UniRule"/>
</dbReference>
<evidence type="ECO:0000256" key="11">
    <source>
        <dbReference type="ARBA" id="ARBA00023235"/>
    </source>
</evidence>
<evidence type="ECO:0000256" key="14">
    <source>
        <dbReference type="ARBA" id="ARBA00025153"/>
    </source>
</evidence>
<gene>
    <name evidence="17" type="primary">nnrD</name>
    <name evidence="18" type="synonym">nnrE</name>
    <name evidence="22" type="ORF">A3A87_01160</name>
</gene>
<comment type="caution">
    <text evidence="18">Lacks conserved residue(s) required for the propagation of feature annotation.</text>
</comment>
<feature type="binding site" evidence="17">
    <location>
        <position position="434"/>
    </location>
    <ligand>
        <name>AMP</name>
        <dbReference type="ChEBI" id="CHEBI:456215"/>
    </ligand>
</feature>
<comment type="catalytic activity">
    <reaction evidence="16 17 19">
        <text>(6S)-NADPHX + ADP = AMP + phosphate + NADPH + H(+)</text>
        <dbReference type="Rhea" id="RHEA:32235"/>
        <dbReference type="ChEBI" id="CHEBI:15378"/>
        <dbReference type="ChEBI" id="CHEBI:43474"/>
        <dbReference type="ChEBI" id="CHEBI:57783"/>
        <dbReference type="ChEBI" id="CHEBI:64076"/>
        <dbReference type="ChEBI" id="CHEBI:456215"/>
        <dbReference type="ChEBI" id="CHEBI:456216"/>
        <dbReference type="EC" id="4.2.1.136"/>
    </reaction>
</comment>